<dbReference type="InterPro" id="IPR027417">
    <property type="entry name" value="P-loop_NTPase"/>
</dbReference>
<dbReference type="InterPro" id="IPR036225">
    <property type="entry name" value="SRP/SRP_N"/>
</dbReference>
<feature type="binding site" evidence="9">
    <location>
        <begin position="186"/>
        <end position="190"/>
    </location>
    <ligand>
        <name>GTP</name>
        <dbReference type="ChEBI" id="CHEBI:37565"/>
    </ligand>
</feature>
<evidence type="ECO:0000313" key="14">
    <source>
        <dbReference type="Proteomes" id="UP000198817"/>
    </source>
</evidence>
<evidence type="ECO:0000313" key="13">
    <source>
        <dbReference type="EMBL" id="SFU31223.1"/>
    </source>
</evidence>
<keyword evidence="10" id="KW-0175">Coiled coil</keyword>
<evidence type="ECO:0000259" key="12">
    <source>
        <dbReference type="PROSITE" id="PS00300"/>
    </source>
</evidence>
<feature type="domain" description="SRP54-type proteins GTP-binding" evidence="12">
    <location>
        <begin position="271"/>
        <end position="284"/>
    </location>
</feature>
<dbReference type="FunFam" id="3.40.50.300:FF:000053">
    <property type="entry name" value="Signal recognition particle receptor FtsY"/>
    <property type="match status" value="1"/>
</dbReference>
<keyword evidence="2 9" id="KW-0963">Cytoplasm</keyword>
<comment type="subunit">
    <text evidence="9">Part of the signal recognition particle protein translocation system, which is composed of SRP and FtsY.</text>
</comment>
<dbReference type="Proteomes" id="UP000198817">
    <property type="component" value="Unassembled WGS sequence"/>
</dbReference>
<dbReference type="InterPro" id="IPR003593">
    <property type="entry name" value="AAA+_ATPase"/>
</dbReference>
<dbReference type="GO" id="GO:0005047">
    <property type="term" value="F:signal recognition particle binding"/>
    <property type="evidence" value="ECO:0007669"/>
    <property type="project" value="TreeGrafter"/>
</dbReference>
<gene>
    <name evidence="9" type="primary">ftsY</name>
    <name evidence="13" type="ORF">SAMN05216508_101261</name>
</gene>
<reference evidence="13 14" key="1">
    <citation type="submission" date="2016-10" db="EMBL/GenBank/DDBJ databases">
        <authorList>
            <person name="de Groot N.N."/>
        </authorList>
    </citation>
    <scope>NUCLEOTIDE SEQUENCE [LARGE SCALE GENOMIC DNA]</scope>
    <source>
        <strain evidence="13 14">KHGC13</strain>
    </source>
</reference>
<dbReference type="InterPro" id="IPR042101">
    <property type="entry name" value="SRP54_N_sf"/>
</dbReference>
<dbReference type="Pfam" id="PF02881">
    <property type="entry name" value="SRP54_N"/>
    <property type="match status" value="1"/>
</dbReference>
<dbReference type="SUPFAM" id="SSF52540">
    <property type="entry name" value="P-loop containing nucleoside triphosphate hydrolases"/>
    <property type="match status" value="1"/>
</dbReference>
<dbReference type="SMART" id="SM00963">
    <property type="entry name" value="SRP54_N"/>
    <property type="match status" value="1"/>
</dbReference>
<evidence type="ECO:0000256" key="8">
    <source>
        <dbReference type="ARBA" id="ARBA00048027"/>
    </source>
</evidence>
<dbReference type="PROSITE" id="PS00300">
    <property type="entry name" value="SRP54"/>
    <property type="match status" value="1"/>
</dbReference>
<name>A0A1I7F4Y0_9FIRM</name>
<dbReference type="PANTHER" id="PTHR43134:SF1">
    <property type="entry name" value="SIGNAL RECOGNITION PARTICLE RECEPTOR SUBUNIT ALPHA"/>
    <property type="match status" value="1"/>
</dbReference>
<evidence type="ECO:0000256" key="1">
    <source>
        <dbReference type="ARBA" id="ARBA00022475"/>
    </source>
</evidence>
<keyword evidence="1 9" id="KW-1003">Cell membrane</keyword>
<dbReference type="GO" id="GO:0005525">
    <property type="term" value="F:GTP binding"/>
    <property type="evidence" value="ECO:0007669"/>
    <property type="project" value="UniProtKB-UniRule"/>
</dbReference>
<evidence type="ECO:0000256" key="9">
    <source>
        <dbReference type="HAMAP-Rule" id="MF_00920"/>
    </source>
</evidence>
<dbReference type="GO" id="GO:0005886">
    <property type="term" value="C:plasma membrane"/>
    <property type="evidence" value="ECO:0007669"/>
    <property type="project" value="UniProtKB-SubCell"/>
</dbReference>
<dbReference type="RefSeq" id="WP_090162531.1">
    <property type="nucleotide sequence ID" value="NZ_FNBF01000005.1"/>
</dbReference>
<keyword evidence="5 9" id="KW-0342">GTP-binding</keyword>
<feature type="region of interest" description="Disordered" evidence="11">
    <location>
        <begin position="298"/>
        <end position="325"/>
    </location>
</feature>
<keyword evidence="7 9" id="KW-0675">Receptor</keyword>
<dbReference type="PANTHER" id="PTHR43134">
    <property type="entry name" value="SIGNAL RECOGNITION PARTICLE RECEPTOR SUBUNIT ALPHA"/>
    <property type="match status" value="1"/>
</dbReference>
<evidence type="ECO:0000256" key="3">
    <source>
        <dbReference type="ARBA" id="ARBA00022741"/>
    </source>
</evidence>
<dbReference type="Pfam" id="PF00448">
    <property type="entry name" value="SRP54"/>
    <property type="match status" value="1"/>
</dbReference>
<dbReference type="AlphaFoldDB" id="A0A1I7F4Y0"/>
<dbReference type="EMBL" id="FPBT01000001">
    <property type="protein sequence ID" value="SFU31223.1"/>
    <property type="molecule type" value="Genomic_DNA"/>
</dbReference>
<evidence type="ECO:0000256" key="11">
    <source>
        <dbReference type="SAM" id="MobiDB-lite"/>
    </source>
</evidence>
<dbReference type="SUPFAM" id="SSF47364">
    <property type="entry name" value="Domain of the SRP/SRP receptor G-proteins"/>
    <property type="match status" value="1"/>
</dbReference>
<dbReference type="InterPro" id="IPR000897">
    <property type="entry name" value="SRP54_GTPase_dom"/>
</dbReference>
<evidence type="ECO:0000256" key="4">
    <source>
        <dbReference type="ARBA" id="ARBA00022801"/>
    </source>
</evidence>
<dbReference type="STRING" id="155865.SAMN05216515_105115"/>
<evidence type="ECO:0000256" key="2">
    <source>
        <dbReference type="ARBA" id="ARBA00022490"/>
    </source>
</evidence>
<dbReference type="GO" id="GO:0003924">
    <property type="term" value="F:GTPase activity"/>
    <property type="evidence" value="ECO:0007669"/>
    <property type="project" value="UniProtKB-UniRule"/>
</dbReference>
<dbReference type="InterPro" id="IPR013822">
    <property type="entry name" value="Signal_recog_particl_SRP54_hlx"/>
</dbReference>
<sequence length="325" mass="36007">MALTAKKKGFFGRLSQRIGDVLLMRGKVDEAMLDELEEVIITSDIGMDTTMKIMDRLRERIRYDRIEDPEKVKEVLTEIIASLMDKGERCALSEEYPLIIMMIGINGGGKTTTIAKLGHRLREQGKTVMFAAADTFRAAASEQLEIWGNRIGINTVRHQEGADPSAVLFDAVQSAKAKHIDVLICDTAGRLQNKKNLMNELEKMNKVIDREYPEAARETLLILDATNGKNAISQTKEFNEVAPLTGVVITKMDGTAKGGIAVTVADQFDMPIKFIGVGETIDDLEAFDAKAFADSIFEGEEIGVPSEDSHPESETETENREEEHE</sequence>
<evidence type="ECO:0000256" key="6">
    <source>
        <dbReference type="ARBA" id="ARBA00023136"/>
    </source>
</evidence>
<accession>A0A1I7F4Y0</accession>
<comment type="similarity">
    <text evidence="9">Belongs to the GTP-binding SRP family. FtsY subfamily.</text>
</comment>
<keyword evidence="3 9" id="KW-0547">Nucleotide-binding</keyword>
<dbReference type="GeneID" id="78354141"/>
<comment type="function">
    <text evidence="9">Involved in targeting and insertion of nascent membrane proteins into the cytoplasmic membrane. Acts as a receptor for the complex formed by the signal recognition particle (SRP) and the ribosome-nascent chain (RNC).</text>
</comment>
<dbReference type="NCBIfam" id="TIGR00064">
    <property type="entry name" value="ftsY"/>
    <property type="match status" value="1"/>
</dbReference>
<feature type="binding site" evidence="9">
    <location>
        <begin position="250"/>
        <end position="253"/>
    </location>
    <ligand>
        <name>GTP</name>
        <dbReference type="ChEBI" id="CHEBI:37565"/>
    </ligand>
</feature>
<evidence type="ECO:0000256" key="7">
    <source>
        <dbReference type="ARBA" id="ARBA00023170"/>
    </source>
</evidence>
<feature type="coiled-coil region" evidence="10">
    <location>
        <begin position="191"/>
        <end position="218"/>
    </location>
</feature>
<evidence type="ECO:0000256" key="10">
    <source>
        <dbReference type="SAM" id="Coils"/>
    </source>
</evidence>
<dbReference type="EC" id="3.6.5.4" evidence="9"/>
<proteinExistence type="inferred from homology"/>
<keyword evidence="6 9" id="KW-0472">Membrane</keyword>
<organism evidence="13 14">
    <name type="scientific">Eubacterium pyruvativorans</name>
    <dbReference type="NCBI Taxonomy" id="155865"/>
    <lineage>
        <taxon>Bacteria</taxon>
        <taxon>Bacillati</taxon>
        <taxon>Bacillota</taxon>
        <taxon>Clostridia</taxon>
        <taxon>Eubacteriales</taxon>
        <taxon>Eubacteriaceae</taxon>
        <taxon>Eubacterium</taxon>
    </lineage>
</organism>
<comment type="subcellular location">
    <subcellularLocation>
        <location evidence="9">Cell membrane</location>
        <topology evidence="9">Peripheral membrane protein</topology>
        <orientation evidence="9">Cytoplasmic side</orientation>
    </subcellularLocation>
    <subcellularLocation>
        <location evidence="9">Cytoplasm</location>
    </subcellularLocation>
</comment>
<dbReference type="HAMAP" id="MF_00920">
    <property type="entry name" value="FtsY"/>
    <property type="match status" value="1"/>
</dbReference>
<dbReference type="SMART" id="SM00382">
    <property type="entry name" value="AAA"/>
    <property type="match status" value="1"/>
</dbReference>
<feature type="compositionally biased region" description="Basic and acidic residues" evidence="11">
    <location>
        <begin position="307"/>
        <end position="325"/>
    </location>
</feature>
<comment type="catalytic activity">
    <reaction evidence="8 9">
        <text>GTP + H2O = GDP + phosphate + H(+)</text>
        <dbReference type="Rhea" id="RHEA:19669"/>
        <dbReference type="ChEBI" id="CHEBI:15377"/>
        <dbReference type="ChEBI" id="CHEBI:15378"/>
        <dbReference type="ChEBI" id="CHEBI:37565"/>
        <dbReference type="ChEBI" id="CHEBI:43474"/>
        <dbReference type="ChEBI" id="CHEBI:58189"/>
        <dbReference type="EC" id="3.6.5.4"/>
    </reaction>
</comment>
<dbReference type="InterPro" id="IPR004390">
    <property type="entry name" value="SR_rcpt_FtsY"/>
</dbReference>
<dbReference type="SMART" id="SM00962">
    <property type="entry name" value="SRP54"/>
    <property type="match status" value="1"/>
</dbReference>
<protein>
    <recommendedName>
        <fullName evidence="9">Signal recognition particle receptor FtsY</fullName>
        <shortName evidence="9">SRP receptor</shortName>
        <ecNumber evidence="9">3.6.5.4</ecNumber>
    </recommendedName>
</protein>
<dbReference type="Gene3D" id="3.40.50.300">
    <property type="entry name" value="P-loop containing nucleotide triphosphate hydrolases"/>
    <property type="match status" value="1"/>
</dbReference>
<feature type="binding site" evidence="9">
    <location>
        <begin position="104"/>
        <end position="111"/>
    </location>
    <ligand>
        <name>GTP</name>
        <dbReference type="ChEBI" id="CHEBI:37565"/>
    </ligand>
</feature>
<dbReference type="GO" id="GO:0006614">
    <property type="term" value="P:SRP-dependent cotranslational protein targeting to membrane"/>
    <property type="evidence" value="ECO:0007669"/>
    <property type="project" value="InterPro"/>
</dbReference>
<dbReference type="GO" id="GO:0005737">
    <property type="term" value="C:cytoplasm"/>
    <property type="evidence" value="ECO:0007669"/>
    <property type="project" value="UniProtKB-SubCell"/>
</dbReference>
<keyword evidence="14" id="KW-1185">Reference proteome</keyword>
<dbReference type="OrthoDB" id="9804720at2"/>
<keyword evidence="4 9" id="KW-0378">Hydrolase</keyword>
<dbReference type="Gene3D" id="1.20.120.140">
    <property type="entry name" value="Signal recognition particle SRP54, nucleotide-binding domain"/>
    <property type="match status" value="1"/>
</dbReference>
<evidence type="ECO:0000256" key="5">
    <source>
        <dbReference type="ARBA" id="ARBA00023134"/>
    </source>
</evidence>